<reference evidence="4 5" key="1">
    <citation type="submission" date="2015-05" db="EMBL/GenBank/DDBJ databases">
        <authorList>
            <person name="Tang B."/>
            <person name="Yu Y."/>
        </authorList>
    </citation>
    <scope>NUCLEOTIDE SEQUENCE [LARGE SCALE GENOMIC DNA]</scope>
    <source>
        <strain evidence="4 5">DSM 7029</strain>
    </source>
</reference>
<dbReference type="AlphaFoldDB" id="A0A0G3BMR6"/>
<dbReference type="Proteomes" id="UP000035352">
    <property type="component" value="Chromosome"/>
</dbReference>
<dbReference type="Pfam" id="PF00672">
    <property type="entry name" value="HAMP"/>
    <property type="match status" value="1"/>
</dbReference>
<keyword evidence="5" id="KW-1185">Reference proteome</keyword>
<keyword evidence="1" id="KW-1133">Transmembrane helix</keyword>
<evidence type="ECO:0000259" key="3">
    <source>
        <dbReference type="PROSITE" id="PS50885"/>
    </source>
</evidence>
<protein>
    <submittedName>
        <fullName evidence="4">Signal protein</fullName>
    </submittedName>
</protein>
<dbReference type="RefSeq" id="WP_047197452.1">
    <property type="nucleotide sequence ID" value="NZ_CP011371.1"/>
</dbReference>
<dbReference type="InterPro" id="IPR021796">
    <property type="entry name" value="Tll0287-like_dom"/>
</dbReference>
<dbReference type="CDD" id="cd06225">
    <property type="entry name" value="HAMP"/>
    <property type="match status" value="1"/>
</dbReference>
<sequence length="308" mass="33723">MKLIVKFNAVLLAASVLGLAATAGVTHRMLEDKARAETLHNARLMLEAAQGMRTYTSERIHKLLQTQMKYTFLPESVPSFAATEAFNALRRTMPEYGYKEAALNPTNPRDRVTDWEADIVSQFRNDPNRGEIVGERETATGRSLYLARPIKIVDANCLTCHTTPEMAPKTMVDAYGPANGFGWKLNETIGAQIVSVPTAMHEKQTRATMLGFMGSIALVFALVFVTLNVMLGVLVIRPVTRLSASAERVSLGEENVPKFQSSTQDEIGGLARAITRMRASLEKAMVMLEGEPVPSAASARVSTSAQHR</sequence>
<keyword evidence="1" id="KW-0472">Membrane</keyword>
<dbReference type="SUPFAM" id="SSF158472">
    <property type="entry name" value="HAMP domain-like"/>
    <property type="match status" value="1"/>
</dbReference>
<dbReference type="InterPro" id="IPR003660">
    <property type="entry name" value="HAMP_dom"/>
</dbReference>
<keyword evidence="1" id="KW-0812">Transmembrane</keyword>
<evidence type="ECO:0000256" key="1">
    <source>
        <dbReference type="SAM" id="Phobius"/>
    </source>
</evidence>
<dbReference type="PROSITE" id="PS50885">
    <property type="entry name" value="HAMP"/>
    <property type="match status" value="1"/>
</dbReference>
<feature type="chain" id="PRO_5002551652" evidence="2">
    <location>
        <begin position="24"/>
        <end position="308"/>
    </location>
</feature>
<dbReference type="OrthoDB" id="114218at2"/>
<evidence type="ECO:0000256" key="2">
    <source>
        <dbReference type="SAM" id="SignalP"/>
    </source>
</evidence>
<proteinExistence type="predicted"/>
<feature type="signal peptide" evidence="2">
    <location>
        <begin position="1"/>
        <end position="23"/>
    </location>
</feature>
<feature type="transmembrane region" description="Helical" evidence="1">
    <location>
        <begin position="209"/>
        <end position="236"/>
    </location>
</feature>
<dbReference type="Pfam" id="PF11845">
    <property type="entry name" value="Tll0287-like"/>
    <property type="match status" value="1"/>
</dbReference>
<dbReference type="SMART" id="SM00304">
    <property type="entry name" value="HAMP"/>
    <property type="match status" value="1"/>
</dbReference>
<keyword evidence="2" id="KW-0732">Signal</keyword>
<name>A0A0G3BMR6_9BURK</name>
<dbReference type="Gene3D" id="6.10.340.10">
    <property type="match status" value="1"/>
</dbReference>
<dbReference type="EMBL" id="CP011371">
    <property type="protein sequence ID" value="AKJ27805.1"/>
    <property type="molecule type" value="Genomic_DNA"/>
</dbReference>
<dbReference type="GO" id="GO:0007165">
    <property type="term" value="P:signal transduction"/>
    <property type="evidence" value="ECO:0007669"/>
    <property type="project" value="InterPro"/>
</dbReference>
<dbReference type="KEGG" id="pbh:AAW51_1114"/>
<gene>
    <name evidence="4" type="ORF">AAW51_1114</name>
</gene>
<feature type="domain" description="HAMP" evidence="3">
    <location>
        <begin position="233"/>
        <end position="286"/>
    </location>
</feature>
<dbReference type="STRING" id="413882.AAW51_1114"/>
<accession>A0A0G3BMR6</accession>
<organism evidence="4 5">
    <name type="scientific">Caldimonas brevitalea</name>
    <dbReference type="NCBI Taxonomy" id="413882"/>
    <lineage>
        <taxon>Bacteria</taxon>
        <taxon>Pseudomonadati</taxon>
        <taxon>Pseudomonadota</taxon>
        <taxon>Betaproteobacteria</taxon>
        <taxon>Burkholderiales</taxon>
        <taxon>Sphaerotilaceae</taxon>
        <taxon>Caldimonas</taxon>
    </lineage>
</organism>
<evidence type="ECO:0000313" key="5">
    <source>
        <dbReference type="Proteomes" id="UP000035352"/>
    </source>
</evidence>
<evidence type="ECO:0000313" key="4">
    <source>
        <dbReference type="EMBL" id="AKJ27805.1"/>
    </source>
</evidence>
<dbReference type="PATRIC" id="fig|413882.6.peg.1174"/>
<dbReference type="GO" id="GO:0016020">
    <property type="term" value="C:membrane"/>
    <property type="evidence" value="ECO:0007669"/>
    <property type="project" value="InterPro"/>
</dbReference>